<accession>G0U239</accession>
<dbReference type="EMBL" id="HE573025">
    <property type="protein sequence ID" value="CCC50342.1"/>
    <property type="molecule type" value="Genomic_DNA"/>
</dbReference>
<gene>
    <name evidence="2" type="ORF">TVY486_0901650</name>
</gene>
<evidence type="ECO:0000256" key="1">
    <source>
        <dbReference type="SAM" id="MobiDB-lite"/>
    </source>
</evidence>
<organism evidence="2">
    <name type="scientific">Trypanosoma vivax (strain Y486)</name>
    <dbReference type="NCBI Taxonomy" id="1055687"/>
    <lineage>
        <taxon>Eukaryota</taxon>
        <taxon>Discoba</taxon>
        <taxon>Euglenozoa</taxon>
        <taxon>Kinetoplastea</taxon>
        <taxon>Metakinetoplastina</taxon>
        <taxon>Trypanosomatida</taxon>
        <taxon>Trypanosomatidae</taxon>
        <taxon>Trypanosoma</taxon>
        <taxon>Duttonella</taxon>
    </lineage>
</organism>
<protein>
    <submittedName>
        <fullName evidence="2">Uncharacterized protein</fullName>
    </submittedName>
</protein>
<dbReference type="AlphaFoldDB" id="G0U239"/>
<feature type="region of interest" description="Disordered" evidence="1">
    <location>
        <begin position="509"/>
        <end position="528"/>
    </location>
</feature>
<reference evidence="2" key="1">
    <citation type="journal article" date="2012" name="Proc. Natl. Acad. Sci. U.S.A.">
        <title>Antigenic diversity is generated by distinct evolutionary mechanisms in African trypanosome species.</title>
        <authorList>
            <person name="Jackson A.P."/>
            <person name="Berry A."/>
            <person name="Aslett M."/>
            <person name="Allison H.C."/>
            <person name="Burton P."/>
            <person name="Vavrova-Anderson J."/>
            <person name="Brown R."/>
            <person name="Browne H."/>
            <person name="Corton N."/>
            <person name="Hauser H."/>
            <person name="Gamble J."/>
            <person name="Gilderthorp R."/>
            <person name="Marcello L."/>
            <person name="McQuillan J."/>
            <person name="Otto T.D."/>
            <person name="Quail M.A."/>
            <person name="Sanders M.J."/>
            <person name="van Tonder A."/>
            <person name="Ginger M.L."/>
            <person name="Field M.C."/>
            <person name="Barry J.D."/>
            <person name="Hertz-Fowler C."/>
            <person name="Berriman M."/>
        </authorList>
    </citation>
    <scope>NUCLEOTIDE SEQUENCE</scope>
    <source>
        <strain evidence="2">Y486</strain>
    </source>
</reference>
<sequence>MMSKASYMMQDHLRRNFPLITDVHNPNVFLVRGTLQFPQGLAVLAALFRGKLAADVYSHPYFIEKQSDPSQPSPQLHLTEECQSVMKIIKGMHYMRDNSSRLDNTVVFATDYTAEVAGTVLTYSTPAEDAALEKGQEQRHGESVEAFRERLTKQRWQRGCTSKHKNRYGGTSSVETALRPFTLKSHQGTRSDDDAEKQRRFVRREGGYTVLYNPIDVDPATFRATLTKLHNEERVVKTIVVPTRQAWGSVRPWAEAFPDAEILCSGEKPVAPVFSGVELSAAPCSVGGGCMDMGNGLTGLSFPEVDVLREVEDVAVAAKDGEEARMEAVVTAAVEDINNMCRLYAQHASSDGWQAVDNELRYSPRVQPLSSDGHRQLTPNIELLRVDGDDQTNEYLLYDASSQSLSCTDLFHGEYGDLDPVNSWLCRVWFKFMRRGNYKRIDLVPEFKWLQVRQQGGLEAVHRTVDEVTKNRTIKYLLFAHGTPPLLEDPANALRRQWGMSPLPSHFNSPIPVHTRPVQVKGESSSPC</sequence>
<dbReference type="VEuPathDB" id="TriTrypDB:TvY486_0901650"/>
<evidence type="ECO:0000313" key="2">
    <source>
        <dbReference type="EMBL" id="CCC50342.1"/>
    </source>
</evidence>
<proteinExistence type="predicted"/>
<name>G0U239_TRYVY</name>